<sequence length="212" mass="22766">MQLIEIFIYLGIVAAGISGAVVGIQKEMDLFGVTSLCVATSLGGGIVRDLLIGVIPPVAFVEPKYFGASLAAGLLTWVFYPYISRFNNLLMVSDAVGLGVFTAVGAKAAIGLGYDEPFIILSMGLITGIGGGVVRDVFSREIPYVFRKEVYAVASILGAGSLALIHDYVPVTFAMYSCLLITFLVRVLCVMYSVNFPVYRFPDRKQGKQQEG</sequence>
<dbReference type="EMBL" id="JBJURJ010000024">
    <property type="protein sequence ID" value="MFM9331934.1"/>
    <property type="molecule type" value="Genomic_DNA"/>
</dbReference>
<reference evidence="1" key="1">
    <citation type="submission" date="2024-12" db="EMBL/GenBank/DDBJ databases">
        <authorList>
            <person name="Wu N."/>
        </authorList>
    </citation>
    <scope>NUCLEOTIDE SEQUENCE</scope>
    <source>
        <strain evidence="1">P15</strain>
    </source>
</reference>
<evidence type="ECO:0000313" key="1">
    <source>
        <dbReference type="EMBL" id="MFM9331934.1"/>
    </source>
</evidence>
<comment type="caution">
    <text evidence="1">The sequence shown here is derived from an EMBL/GenBank/DDBJ whole genome shotgun (WGS) entry which is preliminary data.</text>
</comment>
<keyword evidence="2" id="KW-1185">Reference proteome</keyword>
<evidence type="ECO:0000313" key="2">
    <source>
        <dbReference type="Proteomes" id="UP001631969"/>
    </source>
</evidence>
<gene>
    <name evidence="1" type="ORF">ACI1P1_26920</name>
</gene>
<name>A0ACC7P8K5_9BACL</name>
<proteinExistence type="predicted"/>
<dbReference type="Proteomes" id="UP001631969">
    <property type="component" value="Unassembled WGS sequence"/>
</dbReference>
<accession>A0ACC7P8K5</accession>
<protein>
    <submittedName>
        <fullName evidence="1">Trimeric intracellular cation channel family protein</fullName>
    </submittedName>
</protein>
<organism evidence="1 2">
    <name type="scientific">Paenibacillus mesotrionivorans</name>
    <dbReference type="NCBI Taxonomy" id="3160968"/>
    <lineage>
        <taxon>Bacteria</taxon>
        <taxon>Bacillati</taxon>
        <taxon>Bacillota</taxon>
        <taxon>Bacilli</taxon>
        <taxon>Bacillales</taxon>
        <taxon>Paenibacillaceae</taxon>
        <taxon>Paenibacillus</taxon>
    </lineage>
</organism>